<reference evidence="2" key="1">
    <citation type="submission" date="2015-12" db="EMBL/GenBank/DDBJ databases">
        <title>Update maize B73 reference genome by single molecule sequencing technologies.</title>
        <authorList>
            <consortium name="Maize Genome Sequencing Project"/>
            <person name="Ware D."/>
        </authorList>
    </citation>
    <scope>NUCLEOTIDE SEQUENCE</scope>
    <source>
        <tissue evidence="2">Seedling</tissue>
    </source>
</reference>
<dbReference type="PANTHER" id="PTHR10241:SF27">
    <property type="entry name" value="TRANSDUCIN_WD40 REPEAT-LIKE SUPERFAMILY PROTEIN"/>
    <property type="match status" value="1"/>
</dbReference>
<sequence>MLAVSDKHDTLLKESLLLLCTKNVIRLFSLGHTIHGTKKIINKKKLSSSCFTSLIHSSSNDIGLIFVFYNGKIEIRSLPDFSLLKDAFLRDFVYSRNLNSSSSIACSSEGEAILLNGEEIYFSLRSARMRYTCMFLCHSM</sequence>
<dbReference type="ExpressionAtlas" id="A0A1D6G8B5">
    <property type="expression patterns" value="baseline and differential"/>
</dbReference>
<dbReference type="PANTHER" id="PTHR10241">
    <property type="entry name" value="LETHAL 2 GIANT LARVAE PROTEIN"/>
    <property type="match status" value="1"/>
</dbReference>
<organism evidence="2">
    <name type="scientific">Zea mays</name>
    <name type="common">Maize</name>
    <dbReference type="NCBI Taxonomy" id="4577"/>
    <lineage>
        <taxon>Eukaryota</taxon>
        <taxon>Viridiplantae</taxon>
        <taxon>Streptophyta</taxon>
        <taxon>Embryophyta</taxon>
        <taxon>Tracheophyta</taxon>
        <taxon>Spermatophyta</taxon>
        <taxon>Magnoliopsida</taxon>
        <taxon>Liliopsida</taxon>
        <taxon>Poales</taxon>
        <taxon>Poaceae</taxon>
        <taxon>PACMAD clade</taxon>
        <taxon>Panicoideae</taxon>
        <taxon>Andropogonodae</taxon>
        <taxon>Andropogoneae</taxon>
        <taxon>Tripsacinae</taxon>
        <taxon>Zea</taxon>
    </lineage>
</organism>
<dbReference type="Pfam" id="PF08596">
    <property type="entry name" value="Lgl_C"/>
    <property type="match status" value="1"/>
</dbReference>
<dbReference type="AlphaFoldDB" id="A0A1D6G8B5"/>
<evidence type="ECO:0000313" key="2">
    <source>
        <dbReference type="EMBL" id="AQK99391.1"/>
    </source>
</evidence>
<dbReference type="STRING" id="4577.A0A1D6G8B5"/>
<dbReference type="InterPro" id="IPR013905">
    <property type="entry name" value="Lgl_C_dom"/>
</dbReference>
<evidence type="ECO:0000259" key="1">
    <source>
        <dbReference type="Pfam" id="PF08596"/>
    </source>
</evidence>
<feature type="domain" description="Lethal giant larvae (Lgl)-like C-terminal" evidence="1">
    <location>
        <begin position="10"/>
        <end position="114"/>
    </location>
</feature>
<gene>
    <name evidence="2" type="ORF">ZEAMMB73_Zm00001d012369</name>
</gene>
<protein>
    <submittedName>
        <fullName evidence="2">Transducin/WD40 repeat-like superfamily protein</fullName>
    </submittedName>
</protein>
<name>A0A1D6G8B5_MAIZE</name>
<accession>A0A1D6G8B5</accession>
<proteinExistence type="predicted"/>
<dbReference type="EMBL" id="CM000784">
    <property type="protein sequence ID" value="AQK99391.1"/>
    <property type="molecule type" value="Genomic_DNA"/>
</dbReference>
<dbReference type="InParanoid" id="A0A1D6G8B5"/>